<dbReference type="STRING" id="1801726.A3H02_02475"/>
<dbReference type="AlphaFoldDB" id="A0A1G2F0H7"/>
<sequence>MGNKTDMDKKFLEEIQERVIILLKTLSNDLHIVAKDRCSEVARLVGCWISDECYKCRIQICKGTFSDGSAHDILVVENNGALSLIDPTIWQIFPESSSIFIGTAGNIQETSSLLTEKYSGSWKISEDLYKCSDDFQKKLLEIIKNSR</sequence>
<reference evidence="1 2" key="1">
    <citation type="journal article" date="2016" name="Nat. Commun.">
        <title>Thousands of microbial genomes shed light on interconnected biogeochemical processes in an aquifer system.</title>
        <authorList>
            <person name="Anantharaman K."/>
            <person name="Brown C.T."/>
            <person name="Hug L.A."/>
            <person name="Sharon I."/>
            <person name="Castelle C.J."/>
            <person name="Probst A.J."/>
            <person name="Thomas B.C."/>
            <person name="Singh A."/>
            <person name="Wilkins M.J."/>
            <person name="Karaoz U."/>
            <person name="Brodie E.L."/>
            <person name="Williams K.H."/>
            <person name="Hubbard S.S."/>
            <person name="Banfield J.F."/>
        </authorList>
    </citation>
    <scope>NUCLEOTIDE SEQUENCE [LARGE SCALE GENOMIC DNA]</scope>
</reference>
<dbReference type="Proteomes" id="UP000176787">
    <property type="component" value="Unassembled WGS sequence"/>
</dbReference>
<dbReference type="EMBL" id="MHMS01000025">
    <property type="protein sequence ID" value="OGZ31549.1"/>
    <property type="molecule type" value="Genomic_DNA"/>
</dbReference>
<proteinExistence type="predicted"/>
<gene>
    <name evidence="1" type="ORF">A3H02_02475</name>
</gene>
<protein>
    <submittedName>
        <fullName evidence="1">Uncharacterized protein</fullName>
    </submittedName>
</protein>
<name>A0A1G2F0H7_9BACT</name>
<evidence type="ECO:0000313" key="1">
    <source>
        <dbReference type="EMBL" id="OGZ31549.1"/>
    </source>
</evidence>
<evidence type="ECO:0000313" key="2">
    <source>
        <dbReference type="Proteomes" id="UP000176787"/>
    </source>
</evidence>
<organism evidence="1 2">
    <name type="scientific">Candidatus Niyogibacteria bacterium RIFCSPLOWO2_12_FULL_41_13</name>
    <dbReference type="NCBI Taxonomy" id="1801726"/>
    <lineage>
        <taxon>Bacteria</taxon>
        <taxon>Candidatus Niyogiibacteriota</taxon>
    </lineage>
</organism>
<comment type="caution">
    <text evidence="1">The sequence shown here is derived from an EMBL/GenBank/DDBJ whole genome shotgun (WGS) entry which is preliminary data.</text>
</comment>
<accession>A0A1G2F0H7</accession>